<dbReference type="Gene3D" id="1.20.1290.10">
    <property type="entry name" value="AhpD-like"/>
    <property type="match status" value="1"/>
</dbReference>
<dbReference type="GO" id="GO:0051920">
    <property type="term" value="F:peroxiredoxin activity"/>
    <property type="evidence" value="ECO:0007669"/>
    <property type="project" value="InterPro"/>
</dbReference>
<gene>
    <name evidence="2" type="ORF">KAF25_002362</name>
</gene>
<dbReference type="Proteomes" id="UP000782241">
    <property type="component" value="Unassembled WGS sequence"/>
</dbReference>
<reference evidence="2" key="1">
    <citation type="submission" date="2021-04" db="EMBL/GenBank/DDBJ databases">
        <title>Draft genome of Fusarium avenaceum strain F156N33, isolated from an atmospheric sample in Virginia.</title>
        <authorList>
            <person name="Yang S."/>
            <person name="Vinatzer B.A."/>
            <person name="Coleman J."/>
        </authorList>
    </citation>
    <scope>NUCLEOTIDE SEQUENCE</scope>
    <source>
        <strain evidence="2">F156N33</strain>
    </source>
</reference>
<evidence type="ECO:0000313" key="2">
    <source>
        <dbReference type="EMBL" id="KAG5659803.1"/>
    </source>
</evidence>
<keyword evidence="3" id="KW-1185">Reference proteome</keyword>
<dbReference type="SUPFAM" id="SSF69118">
    <property type="entry name" value="AhpD-like"/>
    <property type="match status" value="1"/>
</dbReference>
<name>A0A9P7KRG0_9HYPO</name>
<dbReference type="EMBL" id="JAGPUO010000011">
    <property type="protein sequence ID" value="KAG5659803.1"/>
    <property type="molecule type" value="Genomic_DNA"/>
</dbReference>
<dbReference type="InterPro" id="IPR029032">
    <property type="entry name" value="AhpD-like"/>
</dbReference>
<dbReference type="AlphaFoldDB" id="A0A9P7KRG0"/>
<evidence type="ECO:0000259" key="1">
    <source>
        <dbReference type="Pfam" id="PF02627"/>
    </source>
</evidence>
<evidence type="ECO:0000313" key="3">
    <source>
        <dbReference type="Proteomes" id="UP000782241"/>
    </source>
</evidence>
<dbReference type="PANTHER" id="PTHR34846:SF11">
    <property type="entry name" value="4-CARBOXYMUCONOLACTONE DECARBOXYLASE FAMILY PROTEIN (AFU_ORTHOLOGUE AFUA_6G11590)"/>
    <property type="match status" value="1"/>
</dbReference>
<organism evidence="2 3">
    <name type="scientific">Fusarium avenaceum</name>
    <dbReference type="NCBI Taxonomy" id="40199"/>
    <lineage>
        <taxon>Eukaryota</taxon>
        <taxon>Fungi</taxon>
        <taxon>Dikarya</taxon>
        <taxon>Ascomycota</taxon>
        <taxon>Pezizomycotina</taxon>
        <taxon>Sordariomycetes</taxon>
        <taxon>Hypocreomycetidae</taxon>
        <taxon>Hypocreales</taxon>
        <taxon>Nectriaceae</taxon>
        <taxon>Fusarium</taxon>
        <taxon>Fusarium tricinctum species complex</taxon>
    </lineage>
</organism>
<proteinExistence type="predicted"/>
<dbReference type="Pfam" id="PF02627">
    <property type="entry name" value="CMD"/>
    <property type="match status" value="1"/>
</dbReference>
<feature type="domain" description="Carboxymuconolactone decarboxylase-like" evidence="1">
    <location>
        <begin position="81"/>
        <end position="142"/>
    </location>
</feature>
<sequence>MASSYNEGLLLKWKTVAQWTQYIELDIQIDYQSSTATMRIPYVPSPPPTSSPEEESIVAAIAARRYPRSIQPLDLALLHSPHVAAGWNSFVGAVRTKTSLSDDLRELAICRIAVVNRAWYEWMHHAPLAIKGGISAASMEEIRKNGPLARSQRPEGFTDKQWAVCVATDEMTRSVQVANNTFDWLKSLFGHQEVVEIVATVACYNCVSRFLVALDVGERNHTTPEELPMSI</sequence>
<dbReference type="InterPro" id="IPR003779">
    <property type="entry name" value="CMD-like"/>
</dbReference>
<accession>A0A9P7KRG0</accession>
<comment type="caution">
    <text evidence="2">The sequence shown here is derived from an EMBL/GenBank/DDBJ whole genome shotgun (WGS) entry which is preliminary data.</text>
</comment>
<dbReference type="PANTHER" id="PTHR34846">
    <property type="entry name" value="4-CARBOXYMUCONOLACTONE DECARBOXYLASE FAMILY PROTEIN (AFU_ORTHOLOGUE AFUA_6G11590)"/>
    <property type="match status" value="1"/>
</dbReference>
<protein>
    <recommendedName>
        <fullName evidence="1">Carboxymuconolactone decarboxylase-like domain-containing protein</fullName>
    </recommendedName>
</protein>